<dbReference type="InterPro" id="IPR015943">
    <property type="entry name" value="WD40/YVTN_repeat-like_dom_sf"/>
</dbReference>
<evidence type="ECO:0000256" key="4">
    <source>
        <dbReference type="SAM" id="Phobius"/>
    </source>
</evidence>
<dbReference type="HOGENOM" id="CLU_000445_28_2_5"/>
<dbReference type="SUPFAM" id="SSF55874">
    <property type="entry name" value="ATPase domain of HSP90 chaperone/DNA topoisomerase II/histidine kinase"/>
    <property type="match status" value="1"/>
</dbReference>
<evidence type="ECO:0000256" key="1">
    <source>
        <dbReference type="ARBA" id="ARBA00022679"/>
    </source>
</evidence>
<evidence type="ECO:0000313" key="8">
    <source>
        <dbReference type="EMBL" id="ABZ69755.1"/>
    </source>
</evidence>
<keyword evidence="4" id="KW-0472">Membrane</keyword>
<name>B0T7L7_CAUSK</name>
<dbReference type="InterPro" id="IPR013783">
    <property type="entry name" value="Ig-like_fold"/>
</dbReference>
<evidence type="ECO:0000256" key="3">
    <source>
        <dbReference type="ARBA" id="ARBA00023012"/>
    </source>
</evidence>
<dbReference type="EMBL" id="CP000927">
    <property type="protein sequence ID" value="ABZ69755.1"/>
    <property type="molecule type" value="Genomic_DNA"/>
</dbReference>
<dbReference type="OrthoDB" id="9778496at2"/>
<dbReference type="Pfam" id="PF07495">
    <property type="entry name" value="Y_Y_Y"/>
    <property type="match status" value="1"/>
</dbReference>
<dbReference type="eggNOG" id="COG3292">
    <property type="taxonomic scope" value="Bacteria"/>
</dbReference>
<feature type="domain" description="Signal transduction histidine kinase subgroup 3 dimerisation and phosphoacceptor" evidence="7">
    <location>
        <begin position="792"/>
        <end position="855"/>
    </location>
</feature>
<dbReference type="Pfam" id="PF02518">
    <property type="entry name" value="HATPase_c"/>
    <property type="match status" value="1"/>
</dbReference>
<dbReference type="Gene3D" id="2.60.40.10">
    <property type="entry name" value="Immunoglobulins"/>
    <property type="match status" value="1"/>
</dbReference>
<keyword evidence="1" id="KW-0808">Transferase</keyword>
<keyword evidence="4" id="KW-1133">Transmembrane helix</keyword>
<dbReference type="STRING" id="366602.Caul_0622"/>
<sequence>MRTAARLLLTLAVLLGPFVGDRTLALDPARGITQFKHTSWTAEDGAPTNIWDIAQSPDGYLWLGAARGLYRFDGVTFEPIPLADNDYSHSQHINALLVARSGELWVGYRRGGVAVFRDGKLRELPGTDRVGVLTMAQDQDGVVWVGVSDGQQNLARVVNGKLQSIDSSWNLPPGFVMDLHVSRDGTLWVAIDGSLSFLRRGAKRFERTDIVLGKGAGLTEDAGGRLWVADSLGARPLPNVAQGENPTPGSTLYEVSDSARYARILFDRDGSLWGTTFATGIFRVAKPAAVSGSERTSPVRAETYEAKDGLSSNKAVPILQDREGNVWIGTSAGLDRLRTANVVVEPGVARSSRFGYLQFADKDGVVHVADSDTLYRAAPRQPPKVIRDHLDNPTALCQDKTGAIWLGTENTLAPLEGARPRGVSPPLGDKPYTGCVVDRRGDLWFALFSNGYARLDQRGWTMFPLSASVAAAFLALDNQGRVVLSTSRAISRVSPDGAVQTLRVDPKLAMGGVRSLYQGPKDFLIGCEFGLLRLTGDRFEALQVARFPWAQGIQGVVQTPRGETWIVGALGVVRLRTEDLDKAFGDPGRPLDYQEFDLKDGLPGPPQQNGSKDAVVGGDGRIWVLTLEGVGWIDPAHIVRNTLPPPVSIRGVTVDGKTYGDPRDLTLPRGASKLQIDYTALSLSIPERVRFRYQLEGVDKTWVEAGGRRQAFYTNLKPGHYRFRVVAANNDGVWNDRGAALAFAIPPTFVQTKLFAALCVIALSGLLWGLYALRLRQLSDRIHGRLQDRLAERERIARELHDTLLQGIQGLMLRLQSVVDQIPPDQRARQDLEQALDRADSVIEEGRDRVKSLRADNPADLPKILADVADRLGLEPAVKVQVIAEGPPRRLHPLVCEEIERIATEALFNSLRHAQARNVEICVSYGRRALGVRFRDDGVGLDQTVLDTGGREGHFGLKGMSERARKIQAEFEIRSRPGAGAEIALTVPAAVAYLAVGRRSWPFAMRRAQLSEI</sequence>
<gene>
    <name evidence="8" type="ordered locus">Caul_0622</name>
</gene>
<evidence type="ECO:0000259" key="5">
    <source>
        <dbReference type="Pfam" id="PF02518"/>
    </source>
</evidence>
<dbReference type="Gene3D" id="2.130.10.10">
    <property type="entry name" value="YVTN repeat-like/Quinoprotein amine dehydrogenase"/>
    <property type="match status" value="3"/>
</dbReference>
<dbReference type="PANTHER" id="PTHR24421:SF62">
    <property type="entry name" value="SENSORY TRANSDUCTION HISTIDINE KINASE"/>
    <property type="match status" value="1"/>
</dbReference>
<dbReference type="InterPro" id="IPR036890">
    <property type="entry name" value="HATPase_C_sf"/>
</dbReference>
<dbReference type="GO" id="GO:0046983">
    <property type="term" value="F:protein dimerization activity"/>
    <property type="evidence" value="ECO:0007669"/>
    <property type="project" value="InterPro"/>
</dbReference>
<dbReference type="GO" id="GO:0000155">
    <property type="term" value="F:phosphorelay sensor kinase activity"/>
    <property type="evidence" value="ECO:0007669"/>
    <property type="project" value="InterPro"/>
</dbReference>
<keyword evidence="4" id="KW-0812">Transmembrane</keyword>
<dbReference type="KEGG" id="cak:Caul_0622"/>
<dbReference type="Pfam" id="PF07494">
    <property type="entry name" value="Reg_prop"/>
    <property type="match status" value="1"/>
</dbReference>
<evidence type="ECO:0000256" key="2">
    <source>
        <dbReference type="ARBA" id="ARBA00022777"/>
    </source>
</evidence>
<keyword evidence="3" id="KW-0902">Two-component regulatory system</keyword>
<dbReference type="SUPFAM" id="SSF101898">
    <property type="entry name" value="NHL repeat"/>
    <property type="match status" value="1"/>
</dbReference>
<proteinExistence type="predicted"/>
<dbReference type="GO" id="GO:0016020">
    <property type="term" value="C:membrane"/>
    <property type="evidence" value="ECO:0007669"/>
    <property type="project" value="InterPro"/>
</dbReference>
<dbReference type="AlphaFoldDB" id="B0T7L7"/>
<dbReference type="InterPro" id="IPR050482">
    <property type="entry name" value="Sensor_HK_TwoCompSys"/>
</dbReference>
<keyword evidence="2 8" id="KW-0418">Kinase</keyword>
<feature type="transmembrane region" description="Helical" evidence="4">
    <location>
        <begin position="754"/>
        <end position="773"/>
    </location>
</feature>
<dbReference type="InterPro" id="IPR011712">
    <property type="entry name" value="Sig_transdc_His_kin_sub3_dim/P"/>
</dbReference>
<feature type="domain" description="Two component regulator three Y" evidence="6">
    <location>
        <begin position="684"/>
        <end position="745"/>
    </location>
</feature>
<dbReference type="Gene3D" id="1.20.5.1930">
    <property type="match status" value="1"/>
</dbReference>
<dbReference type="eggNOG" id="COG4585">
    <property type="taxonomic scope" value="Bacteria"/>
</dbReference>
<accession>B0T7L7</accession>
<evidence type="ECO:0000259" key="7">
    <source>
        <dbReference type="Pfam" id="PF07730"/>
    </source>
</evidence>
<dbReference type="PANTHER" id="PTHR24421">
    <property type="entry name" value="NITRATE/NITRITE SENSOR PROTEIN NARX-RELATED"/>
    <property type="match status" value="1"/>
</dbReference>
<reference evidence="8" key="1">
    <citation type="submission" date="2008-01" db="EMBL/GenBank/DDBJ databases">
        <title>Complete sequence of chromosome of Caulobacter sp. K31.</title>
        <authorList>
            <consortium name="US DOE Joint Genome Institute"/>
            <person name="Copeland A."/>
            <person name="Lucas S."/>
            <person name="Lapidus A."/>
            <person name="Barry K."/>
            <person name="Glavina del Rio T."/>
            <person name="Dalin E."/>
            <person name="Tice H."/>
            <person name="Pitluck S."/>
            <person name="Bruce D."/>
            <person name="Goodwin L."/>
            <person name="Thompson L.S."/>
            <person name="Brettin T."/>
            <person name="Detter J.C."/>
            <person name="Han C."/>
            <person name="Schmutz J."/>
            <person name="Larimer F."/>
            <person name="Land M."/>
            <person name="Hauser L."/>
            <person name="Kyrpides N."/>
            <person name="Kim E."/>
            <person name="Stephens C."/>
            <person name="Richardson P."/>
        </authorList>
    </citation>
    <scope>NUCLEOTIDE SEQUENCE [LARGE SCALE GENOMIC DNA]</scope>
    <source>
        <strain evidence="8">K31</strain>
    </source>
</reference>
<dbReference type="InterPro" id="IPR011123">
    <property type="entry name" value="Y_Y_Y"/>
</dbReference>
<evidence type="ECO:0000259" key="6">
    <source>
        <dbReference type="Pfam" id="PF07495"/>
    </source>
</evidence>
<dbReference type="InterPro" id="IPR011110">
    <property type="entry name" value="Reg_prop"/>
</dbReference>
<dbReference type="InterPro" id="IPR003594">
    <property type="entry name" value="HATPase_dom"/>
</dbReference>
<dbReference type="SUPFAM" id="SSF63829">
    <property type="entry name" value="Calcium-dependent phosphotriesterase"/>
    <property type="match status" value="2"/>
</dbReference>
<feature type="domain" description="Histidine kinase/HSP90-like ATPase" evidence="5">
    <location>
        <begin position="898"/>
        <end position="989"/>
    </location>
</feature>
<protein>
    <submittedName>
        <fullName evidence="8">Histidine kinase</fullName>
    </submittedName>
</protein>
<dbReference type="CDD" id="cd16917">
    <property type="entry name" value="HATPase_UhpB-NarQ-NarX-like"/>
    <property type="match status" value="1"/>
</dbReference>
<dbReference type="Gene3D" id="3.30.565.10">
    <property type="entry name" value="Histidine kinase-like ATPase, C-terminal domain"/>
    <property type="match status" value="1"/>
</dbReference>
<dbReference type="Pfam" id="PF07730">
    <property type="entry name" value="HisKA_3"/>
    <property type="match status" value="1"/>
</dbReference>
<organism evidence="8">
    <name type="scientific">Caulobacter sp. (strain K31)</name>
    <dbReference type="NCBI Taxonomy" id="366602"/>
    <lineage>
        <taxon>Bacteria</taxon>
        <taxon>Pseudomonadati</taxon>
        <taxon>Pseudomonadota</taxon>
        <taxon>Alphaproteobacteria</taxon>
        <taxon>Caulobacterales</taxon>
        <taxon>Caulobacteraceae</taxon>
        <taxon>Caulobacter</taxon>
    </lineage>
</organism>